<dbReference type="GO" id="GO:0047372">
    <property type="term" value="F:monoacylglycerol lipase activity"/>
    <property type="evidence" value="ECO:0007669"/>
    <property type="project" value="TreeGrafter"/>
</dbReference>
<name>A0A8K0SG07_9HYPO</name>
<dbReference type="Pfam" id="PF00561">
    <property type="entry name" value="Abhydrolase_1"/>
    <property type="match status" value="1"/>
</dbReference>
<dbReference type="EMBL" id="JAGPNK010000038">
    <property type="protein sequence ID" value="KAH7303158.1"/>
    <property type="molecule type" value="Genomic_DNA"/>
</dbReference>
<dbReference type="PRINTS" id="PR00412">
    <property type="entry name" value="EPOXHYDRLASE"/>
</dbReference>
<dbReference type="GO" id="GO:0046464">
    <property type="term" value="P:acylglycerol catabolic process"/>
    <property type="evidence" value="ECO:0007669"/>
    <property type="project" value="TreeGrafter"/>
</dbReference>
<gene>
    <name evidence="2" type="ORF">B0I35DRAFT_498719</name>
</gene>
<dbReference type="Gene3D" id="3.40.50.1820">
    <property type="entry name" value="alpha/beta hydrolase"/>
    <property type="match status" value="1"/>
</dbReference>
<accession>A0A8K0SG07</accession>
<sequence>MPNNLKRRTWIFSYFTTADGATYAYDYNPAHGSNLTFLLLHGYPSSHRDYEHQILSLTAAGYGTLAPDLLGLGRSDMPTELEAYNMKRLAGHITELLDEKNLDTVIGVGHDWGALLLSRLAAYHQDRFQKLAFMSVGHTAPGGFFDLDAGIIQSQADFGYSRLGYWYFFHRHDAASVIEQHLESAWCLWFSNNQTVWREHVGEIGASRAWLNADIITADPPGFDEAFKNDWFTWMRRQGAAQAGLSYYKALMDGLWEEDENALPNEKWTLNVPVLTIGGSDDVISRPDILDASTRPWAMAGYEARLVPGGHWVQHEAPEQVSLYLLEFARE</sequence>
<dbReference type="InterPro" id="IPR029058">
    <property type="entry name" value="AB_hydrolase_fold"/>
</dbReference>
<evidence type="ECO:0000259" key="1">
    <source>
        <dbReference type="Pfam" id="PF00561"/>
    </source>
</evidence>
<comment type="caution">
    <text evidence="2">The sequence shown here is derived from an EMBL/GenBank/DDBJ whole genome shotgun (WGS) entry which is preliminary data.</text>
</comment>
<evidence type="ECO:0000313" key="2">
    <source>
        <dbReference type="EMBL" id="KAH7303158.1"/>
    </source>
</evidence>
<dbReference type="Proteomes" id="UP000813444">
    <property type="component" value="Unassembled WGS sequence"/>
</dbReference>
<dbReference type="InterPro" id="IPR000073">
    <property type="entry name" value="AB_hydrolase_1"/>
</dbReference>
<reference evidence="2" key="1">
    <citation type="journal article" date="2021" name="Nat. Commun.">
        <title>Genetic determinants of endophytism in the Arabidopsis root mycobiome.</title>
        <authorList>
            <person name="Mesny F."/>
            <person name="Miyauchi S."/>
            <person name="Thiergart T."/>
            <person name="Pickel B."/>
            <person name="Atanasova L."/>
            <person name="Karlsson M."/>
            <person name="Huettel B."/>
            <person name="Barry K.W."/>
            <person name="Haridas S."/>
            <person name="Chen C."/>
            <person name="Bauer D."/>
            <person name="Andreopoulos W."/>
            <person name="Pangilinan J."/>
            <person name="LaButti K."/>
            <person name="Riley R."/>
            <person name="Lipzen A."/>
            <person name="Clum A."/>
            <person name="Drula E."/>
            <person name="Henrissat B."/>
            <person name="Kohler A."/>
            <person name="Grigoriev I.V."/>
            <person name="Martin F.M."/>
            <person name="Hacquard S."/>
        </authorList>
    </citation>
    <scope>NUCLEOTIDE SEQUENCE</scope>
    <source>
        <strain evidence="2">MPI-CAGE-CH-0235</strain>
    </source>
</reference>
<keyword evidence="2" id="KW-0378">Hydrolase</keyword>
<evidence type="ECO:0000313" key="3">
    <source>
        <dbReference type="Proteomes" id="UP000813444"/>
    </source>
</evidence>
<dbReference type="AlphaFoldDB" id="A0A8K0SG07"/>
<organism evidence="2 3">
    <name type="scientific">Stachybotrys elegans</name>
    <dbReference type="NCBI Taxonomy" id="80388"/>
    <lineage>
        <taxon>Eukaryota</taxon>
        <taxon>Fungi</taxon>
        <taxon>Dikarya</taxon>
        <taxon>Ascomycota</taxon>
        <taxon>Pezizomycotina</taxon>
        <taxon>Sordariomycetes</taxon>
        <taxon>Hypocreomycetidae</taxon>
        <taxon>Hypocreales</taxon>
        <taxon>Stachybotryaceae</taxon>
        <taxon>Stachybotrys</taxon>
    </lineage>
</organism>
<dbReference type="InterPro" id="IPR050266">
    <property type="entry name" value="AB_hydrolase_sf"/>
</dbReference>
<dbReference type="PANTHER" id="PTHR43798">
    <property type="entry name" value="MONOACYLGLYCEROL LIPASE"/>
    <property type="match status" value="1"/>
</dbReference>
<proteinExistence type="predicted"/>
<protein>
    <submittedName>
        <fullName evidence="2">Alpha/Beta hydrolase protein</fullName>
    </submittedName>
</protein>
<feature type="domain" description="AB hydrolase-1" evidence="1">
    <location>
        <begin position="37"/>
        <end position="318"/>
    </location>
</feature>
<dbReference type="PANTHER" id="PTHR43798:SF33">
    <property type="entry name" value="HYDROLASE, PUTATIVE (AFU_ORTHOLOGUE AFUA_2G14860)-RELATED"/>
    <property type="match status" value="1"/>
</dbReference>
<keyword evidence="3" id="KW-1185">Reference proteome</keyword>
<dbReference type="OrthoDB" id="284184at2759"/>
<dbReference type="GO" id="GO:0016020">
    <property type="term" value="C:membrane"/>
    <property type="evidence" value="ECO:0007669"/>
    <property type="project" value="TreeGrafter"/>
</dbReference>
<dbReference type="InterPro" id="IPR000639">
    <property type="entry name" value="Epox_hydrolase-like"/>
</dbReference>
<dbReference type="SUPFAM" id="SSF53474">
    <property type="entry name" value="alpha/beta-Hydrolases"/>
    <property type="match status" value="1"/>
</dbReference>